<evidence type="ECO:0000313" key="2">
    <source>
        <dbReference type="Proteomes" id="UP001160334"/>
    </source>
</evidence>
<dbReference type="RefSeq" id="WP_280763266.1">
    <property type="nucleotide sequence ID" value="NZ_JARXVC010000017.1"/>
</dbReference>
<dbReference type="Proteomes" id="UP001160334">
    <property type="component" value="Unassembled WGS sequence"/>
</dbReference>
<gene>
    <name evidence="1" type="ORF">M2280_005268</name>
</gene>
<reference evidence="1 2" key="1">
    <citation type="submission" date="2023-04" db="EMBL/GenBank/DDBJ databases">
        <title>Forest soil microbial communities from Buena Vista Peninsula, Colon Province, Panama.</title>
        <authorList>
            <person name="Bouskill N."/>
        </authorList>
    </citation>
    <scope>NUCLEOTIDE SEQUENCE [LARGE SCALE GENOMIC DNA]</scope>
    <source>
        <strain evidence="1 2">CFH S0262</strain>
    </source>
</reference>
<comment type="caution">
    <text evidence="1">The sequence shown here is derived from an EMBL/GenBank/DDBJ whole genome shotgun (WGS) entry which is preliminary data.</text>
</comment>
<name>A0ABT6MI93_9NOCA</name>
<organism evidence="1 2">
    <name type="scientific">Prescottella agglutinans</name>
    <dbReference type="NCBI Taxonomy" id="1644129"/>
    <lineage>
        <taxon>Bacteria</taxon>
        <taxon>Bacillati</taxon>
        <taxon>Actinomycetota</taxon>
        <taxon>Actinomycetes</taxon>
        <taxon>Mycobacteriales</taxon>
        <taxon>Nocardiaceae</taxon>
        <taxon>Prescottella</taxon>
    </lineage>
</organism>
<keyword evidence="2" id="KW-1185">Reference proteome</keyword>
<evidence type="ECO:0000313" key="1">
    <source>
        <dbReference type="EMBL" id="MDH6284017.1"/>
    </source>
</evidence>
<dbReference type="EMBL" id="JARXVC010000017">
    <property type="protein sequence ID" value="MDH6284017.1"/>
    <property type="molecule type" value="Genomic_DNA"/>
</dbReference>
<accession>A0ABT6MI93</accession>
<sequence>MFDSVFQRVPDLREKVPATVASRAPGALGVPYGVPSSIRETGVVARELGVLEIDVAGPDS</sequence>
<protein>
    <submittedName>
        <fullName evidence="1">Uncharacterized protein</fullName>
    </submittedName>
</protein>
<proteinExistence type="predicted"/>